<proteinExistence type="predicted"/>
<protein>
    <submittedName>
        <fullName evidence="1">Unannotated protein</fullName>
    </submittedName>
</protein>
<name>A0A6J7K9R7_9ZZZZ</name>
<evidence type="ECO:0000313" key="1">
    <source>
        <dbReference type="EMBL" id="CAB4952277.1"/>
    </source>
</evidence>
<accession>A0A6J7K9R7</accession>
<organism evidence="1">
    <name type="scientific">freshwater metagenome</name>
    <dbReference type="NCBI Taxonomy" id="449393"/>
    <lineage>
        <taxon>unclassified sequences</taxon>
        <taxon>metagenomes</taxon>
        <taxon>ecological metagenomes</taxon>
    </lineage>
</organism>
<dbReference type="AlphaFoldDB" id="A0A6J7K9R7"/>
<gene>
    <name evidence="1" type="ORF">UFOPK3797_00585</name>
</gene>
<reference evidence="1" key="1">
    <citation type="submission" date="2020-05" db="EMBL/GenBank/DDBJ databases">
        <authorList>
            <person name="Chiriac C."/>
            <person name="Salcher M."/>
            <person name="Ghai R."/>
            <person name="Kavagutti S V."/>
        </authorList>
    </citation>
    <scope>NUCLEOTIDE SEQUENCE</scope>
</reference>
<dbReference type="EMBL" id="CAFBNN010000060">
    <property type="protein sequence ID" value="CAB4952277.1"/>
    <property type="molecule type" value="Genomic_DNA"/>
</dbReference>
<sequence length="51" mass="5350">MSFRYIASGSSAFSPILKAVVGAVGETKTSHFSNAASKSRLINVLTFCAEP</sequence>